<keyword evidence="3" id="KW-1185">Reference proteome</keyword>
<proteinExistence type="predicted"/>
<dbReference type="HOGENOM" id="CLU_2271396_0_0_11"/>
<dbReference type="AlphaFoldDB" id="E2S8D6"/>
<evidence type="ECO:0000313" key="3">
    <source>
        <dbReference type="Proteomes" id="UP000003111"/>
    </source>
</evidence>
<feature type="compositionally biased region" description="Low complexity" evidence="1">
    <location>
        <begin position="92"/>
        <end position="102"/>
    </location>
</feature>
<dbReference type="OrthoDB" id="9973427at2"/>
<comment type="caution">
    <text evidence="2">The sequence shown here is derived from an EMBL/GenBank/DDBJ whole genome shotgun (WGS) entry which is preliminary data.</text>
</comment>
<dbReference type="RefSeq" id="WP_007079173.1">
    <property type="nucleotide sequence ID" value="NZ_CM001024.1"/>
</dbReference>
<accession>E2S8D6</accession>
<evidence type="ECO:0000256" key="1">
    <source>
        <dbReference type="SAM" id="MobiDB-lite"/>
    </source>
</evidence>
<gene>
    <name evidence="2" type="ORF">HMPREF0063_10293</name>
</gene>
<dbReference type="EMBL" id="ACLF03000002">
    <property type="protein sequence ID" value="EFQ84441.1"/>
    <property type="molecule type" value="Genomic_DNA"/>
</dbReference>
<dbReference type="Proteomes" id="UP000003111">
    <property type="component" value="Unassembled WGS sequence"/>
</dbReference>
<sequence>MGSVRFTDDQVATFGTRARDDLRRSAESGSRLITDQRRRLAEFERHQQKLLDAYMADALPVEVLKDRQGSVATEITEVNASSRVPRPTAMRSSLGSSRSPTS</sequence>
<evidence type="ECO:0000313" key="2">
    <source>
        <dbReference type="EMBL" id="EFQ84441.1"/>
    </source>
</evidence>
<name>E2S8D6_9ACTN</name>
<organism evidence="2 3">
    <name type="scientific">Aeromicrobium marinum DSM 15272</name>
    <dbReference type="NCBI Taxonomy" id="585531"/>
    <lineage>
        <taxon>Bacteria</taxon>
        <taxon>Bacillati</taxon>
        <taxon>Actinomycetota</taxon>
        <taxon>Actinomycetes</taxon>
        <taxon>Propionibacteriales</taxon>
        <taxon>Nocardioidaceae</taxon>
        <taxon>Aeromicrobium</taxon>
    </lineage>
</organism>
<feature type="region of interest" description="Disordered" evidence="1">
    <location>
        <begin position="79"/>
        <end position="102"/>
    </location>
</feature>
<reference evidence="2" key="1">
    <citation type="submission" date="2010-08" db="EMBL/GenBank/DDBJ databases">
        <authorList>
            <person name="Muzny D."/>
            <person name="Qin X."/>
            <person name="Buhay C."/>
            <person name="Dugan-Rocha S."/>
            <person name="Ding Y."/>
            <person name="Chen G."/>
            <person name="Hawes A."/>
            <person name="Holder M."/>
            <person name="Jhangiani S."/>
            <person name="Johnson A."/>
            <person name="Khan Z."/>
            <person name="Li Z."/>
            <person name="Liu W."/>
            <person name="Liu X."/>
            <person name="Perez L."/>
            <person name="Shen H."/>
            <person name="Wang Q."/>
            <person name="Watt J."/>
            <person name="Xi L."/>
            <person name="Xin Y."/>
            <person name="Zhou J."/>
            <person name="Deng J."/>
            <person name="Jiang H."/>
            <person name="Liu Y."/>
            <person name="Qu J."/>
            <person name="Song X.-Z."/>
            <person name="Zhang L."/>
            <person name="Villasana D."/>
            <person name="Johnson A."/>
            <person name="Liu J."/>
            <person name="Liyanage D."/>
            <person name="Lorensuhewa L."/>
            <person name="Robinson T."/>
            <person name="Song A."/>
            <person name="Song B.-B."/>
            <person name="Dinh H."/>
            <person name="Thornton R."/>
            <person name="Coyle M."/>
            <person name="Francisco L."/>
            <person name="Jackson L."/>
            <person name="Javaid M."/>
            <person name="Korchina V."/>
            <person name="Kovar C."/>
            <person name="Mata R."/>
            <person name="Mathew T."/>
            <person name="Ngo R."/>
            <person name="Nguyen L."/>
            <person name="Nguyen N."/>
            <person name="Okwuonu G."/>
            <person name="Ongeri F."/>
            <person name="Pham C."/>
            <person name="Simmons D."/>
            <person name="Wilczek-Boney K."/>
            <person name="Hale W."/>
            <person name="Jakkamsetti A."/>
            <person name="Pham P."/>
            <person name="Ruth R."/>
            <person name="San Lucas F."/>
            <person name="Warren J."/>
            <person name="Zhang J."/>
            <person name="Zhao Z."/>
            <person name="Zhou C."/>
            <person name="Zhu D."/>
            <person name="Lee S."/>
            <person name="Bess C."/>
            <person name="Blankenburg K."/>
            <person name="Forbes L."/>
            <person name="Fu Q."/>
            <person name="Gubbala S."/>
            <person name="Hirani K."/>
            <person name="Jayaseelan J.C."/>
            <person name="Lara F."/>
            <person name="Munidasa M."/>
            <person name="Palculict T."/>
            <person name="Patil S."/>
            <person name="Pu L.-L."/>
            <person name="Saada N."/>
            <person name="Tang L."/>
            <person name="Weissenberger G."/>
            <person name="Zhu Y."/>
            <person name="Hemphill L."/>
            <person name="Shang Y."/>
            <person name="Youmans B."/>
            <person name="Ayvaz T."/>
            <person name="Ross M."/>
            <person name="Santibanez J."/>
            <person name="Aqrawi P."/>
            <person name="Gross S."/>
            <person name="Joshi V."/>
            <person name="Fowler G."/>
            <person name="Nazareth L."/>
            <person name="Reid J."/>
            <person name="Worley K."/>
            <person name="Petrosino J."/>
            <person name="Highlander S."/>
            <person name="Gibbs R."/>
        </authorList>
    </citation>
    <scope>NUCLEOTIDE SEQUENCE [LARGE SCALE GENOMIC DNA]</scope>
    <source>
        <strain evidence="2">DSM 15272</strain>
    </source>
</reference>
<protein>
    <submittedName>
        <fullName evidence="2">Uncharacterized protein</fullName>
    </submittedName>
</protein>